<dbReference type="Proteomes" id="UP001187682">
    <property type="component" value="Unassembled WGS sequence"/>
</dbReference>
<comment type="caution">
    <text evidence="1">The sequence shown here is derived from an EMBL/GenBank/DDBJ whole genome shotgun (WGS) entry which is preliminary data.</text>
</comment>
<reference evidence="1" key="1">
    <citation type="submission" date="2018-03" db="EMBL/GenBank/DDBJ databases">
        <authorList>
            <person name="Guldener U."/>
        </authorList>
    </citation>
    <scope>NUCLEOTIDE SEQUENCE</scope>
</reference>
<dbReference type="InterPro" id="IPR010021">
    <property type="entry name" value="PGPP1/Gep4"/>
</dbReference>
<sequence length="215" mass="24021">MSGLNLNLSASLNVFKLITRPALCLPQQTISTFADLPIPLDSVLQKQGVKADIRAVVLDKDDCFAYPHANEVYKPYKEHFEALKKAYPGRRLLIVSNTSGATSYDKERKQAEAVERETGVHVLSHSEKKPGCGSEVMEYFRNHPETGVTSPSHVAIVGDRLTTDIMMANMMGSWGFWVKDGVVPLSQKSVFSRMERHLIEVLLARRYQPTFPSSP</sequence>
<dbReference type="SUPFAM" id="SSF56784">
    <property type="entry name" value="HAD-like"/>
    <property type="match status" value="1"/>
</dbReference>
<organism evidence="1 2">
    <name type="scientific">Cephalotrichum gorgonifer</name>
    <dbReference type="NCBI Taxonomy" id="2041049"/>
    <lineage>
        <taxon>Eukaryota</taxon>
        <taxon>Fungi</taxon>
        <taxon>Dikarya</taxon>
        <taxon>Ascomycota</taxon>
        <taxon>Pezizomycotina</taxon>
        <taxon>Sordariomycetes</taxon>
        <taxon>Hypocreomycetidae</taxon>
        <taxon>Microascales</taxon>
        <taxon>Microascaceae</taxon>
        <taxon>Cephalotrichum</taxon>
    </lineage>
</organism>
<dbReference type="Pfam" id="PF09419">
    <property type="entry name" value="PGP_phosphatase"/>
    <property type="match status" value="1"/>
</dbReference>
<dbReference type="FunFam" id="3.40.50.1000:FF:000165">
    <property type="entry name" value="HAD superfamily phosphatase"/>
    <property type="match status" value="1"/>
</dbReference>
<dbReference type="InterPro" id="IPR036412">
    <property type="entry name" value="HAD-like_sf"/>
</dbReference>
<keyword evidence="2" id="KW-1185">Reference proteome</keyword>
<dbReference type="Gene3D" id="3.40.50.1000">
    <property type="entry name" value="HAD superfamily/HAD-like"/>
    <property type="match status" value="1"/>
</dbReference>
<dbReference type="InterPro" id="IPR027706">
    <property type="entry name" value="PGP_Pase"/>
</dbReference>
<dbReference type="EMBL" id="ONZQ02000002">
    <property type="protein sequence ID" value="SPN98995.1"/>
    <property type="molecule type" value="Genomic_DNA"/>
</dbReference>
<dbReference type="InterPro" id="IPR023214">
    <property type="entry name" value="HAD_sf"/>
</dbReference>
<dbReference type="AlphaFoldDB" id="A0AAE8SSB7"/>
<evidence type="ECO:0000313" key="1">
    <source>
        <dbReference type="EMBL" id="SPN98995.1"/>
    </source>
</evidence>
<accession>A0AAE8SSB7</accession>
<proteinExistence type="predicted"/>
<evidence type="ECO:0000313" key="2">
    <source>
        <dbReference type="Proteomes" id="UP001187682"/>
    </source>
</evidence>
<protein>
    <submittedName>
        <fullName evidence="1">Related to Phosphatidylglycerophosphatase GEP4, mitochondrial</fullName>
    </submittedName>
</protein>
<dbReference type="GO" id="GO:0008962">
    <property type="term" value="F:phosphatidylglycerophosphatase activity"/>
    <property type="evidence" value="ECO:0007669"/>
    <property type="project" value="InterPro"/>
</dbReference>
<gene>
    <name evidence="1" type="ORF">DNG_02034</name>
</gene>
<name>A0AAE8SSB7_9PEZI</name>
<dbReference type="NCBIfam" id="TIGR01668">
    <property type="entry name" value="YqeG_hyp_ppase"/>
    <property type="match status" value="1"/>
</dbReference>